<dbReference type="InterPro" id="IPR011065">
    <property type="entry name" value="Kunitz_inhibitor_STI-like_sf"/>
</dbReference>
<reference evidence="3 4" key="1">
    <citation type="journal article" date="2024" name="G3 (Bethesda)">
        <title>Genome assembly of Hibiscus sabdariffa L. provides insights into metabolisms of medicinal natural products.</title>
        <authorList>
            <person name="Kim T."/>
        </authorList>
    </citation>
    <scope>NUCLEOTIDE SEQUENCE [LARGE SCALE GENOMIC DNA]</scope>
    <source>
        <strain evidence="3">TK-2024</strain>
        <tissue evidence="3">Old leaves</tissue>
    </source>
</reference>
<organism evidence="3 4">
    <name type="scientific">Hibiscus sabdariffa</name>
    <name type="common">roselle</name>
    <dbReference type="NCBI Taxonomy" id="183260"/>
    <lineage>
        <taxon>Eukaryota</taxon>
        <taxon>Viridiplantae</taxon>
        <taxon>Streptophyta</taxon>
        <taxon>Embryophyta</taxon>
        <taxon>Tracheophyta</taxon>
        <taxon>Spermatophyta</taxon>
        <taxon>Magnoliopsida</taxon>
        <taxon>eudicotyledons</taxon>
        <taxon>Gunneridae</taxon>
        <taxon>Pentapetalae</taxon>
        <taxon>rosids</taxon>
        <taxon>malvids</taxon>
        <taxon>Malvales</taxon>
        <taxon>Malvaceae</taxon>
        <taxon>Malvoideae</taxon>
        <taxon>Hibiscus</taxon>
    </lineage>
</organism>
<accession>A0ABR2QRB5</accession>
<dbReference type="SMART" id="SM00452">
    <property type="entry name" value="STI"/>
    <property type="match status" value="1"/>
</dbReference>
<gene>
    <name evidence="3" type="ORF">V6N11_060772</name>
</gene>
<feature type="signal peptide" evidence="2">
    <location>
        <begin position="1"/>
        <end position="19"/>
    </location>
</feature>
<evidence type="ECO:0000256" key="1">
    <source>
        <dbReference type="ARBA" id="ARBA00005440"/>
    </source>
</evidence>
<keyword evidence="4" id="KW-1185">Reference proteome</keyword>
<evidence type="ECO:0000313" key="4">
    <source>
        <dbReference type="Proteomes" id="UP001396334"/>
    </source>
</evidence>
<dbReference type="EMBL" id="JBBPBN010000034">
    <property type="protein sequence ID" value="KAK9003206.1"/>
    <property type="molecule type" value="Genomic_DNA"/>
</dbReference>
<evidence type="ECO:0000256" key="2">
    <source>
        <dbReference type="SAM" id="SignalP"/>
    </source>
</evidence>
<name>A0ABR2QRB5_9ROSI</name>
<keyword evidence="2" id="KW-0732">Signal</keyword>
<dbReference type="PANTHER" id="PTHR33107">
    <property type="entry name" value="KUNITZ TRYPSIN INHIBITOR 2"/>
    <property type="match status" value="1"/>
</dbReference>
<protein>
    <submittedName>
        <fullName evidence="3">Uncharacterized protein</fullName>
    </submittedName>
</protein>
<feature type="chain" id="PRO_5045201430" evidence="2">
    <location>
        <begin position="20"/>
        <end position="229"/>
    </location>
</feature>
<sequence length="229" mass="24937">MKTTTASVFLLFIFSTTQSSFLFGVATTGHNPVLDIEGEVVRTGVEYYAVSAIWGPSGGGLAIGNSSKNDCPGIVVQSQSDVDYGAPVIFSNANTSDDAVRLSSYVNIEFPSPVNKFCLTSTVWMLDDFETSAGTHRVGLGGIKGNPGCETMRNWFQLEKFDMNHVYKFKYCQKVCDTYMDVCHEIQKAEDPDGRMRLVFSADGSSGQGYPFIFIKVGSATTKKSSCVE</sequence>
<dbReference type="PRINTS" id="PR00291">
    <property type="entry name" value="KUNITZINHBTR"/>
</dbReference>
<proteinExistence type="inferred from homology"/>
<evidence type="ECO:0000313" key="3">
    <source>
        <dbReference type="EMBL" id="KAK9003206.1"/>
    </source>
</evidence>
<comment type="caution">
    <text evidence="3">The sequence shown here is derived from an EMBL/GenBank/DDBJ whole genome shotgun (WGS) entry which is preliminary data.</text>
</comment>
<dbReference type="InterPro" id="IPR002160">
    <property type="entry name" value="Prot_inh_Kunz-lg"/>
</dbReference>
<dbReference type="Proteomes" id="UP001396334">
    <property type="component" value="Unassembled WGS sequence"/>
</dbReference>
<dbReference type="Pfam" id="PF00197">
    <property type="entry name" value="Kunitz_legume"/>
    <property type="match status" value="1"/>
</dbReference>
<dbReference type="SUPFAM" id="SSF50386">
    <property type="entry name" value="STI-like"/>
    <property type="match status" value="1"/>
</dbReference>
<dbReference type="Gene3D" id="2.80.10.50">
    <property type="match status" value="1"/>
</dbReference>
<comment type="similarity">
    <text evidence="1">Belongs to the protease inhibitor I3 (leguminous Kunitz-type inhibitor) family.</text>
</comment>
<dbReference type="PANTHER" id="PTHR33107:SF28">
    <property type="entry name" value="CYSTEINE PROTEASE INHIBITOR 8-LIKE"/>
    <property type="match status" value="1"/>
</dbReference>